<evidence type="ECO:0000313" key="2">
    <source>
        <dbReference type="EMBL" id="VEN74340.1"/>
    </source>
</evidence>
<dbReference type="SUPFAM" id="SSF50475">
    <property type="entry name" value="FMN-binding split barrel"/>
    <property type="match status" value="1"/>
</dbReference>
<sequence length="151" mass="16753">MSDTRKDALRQIRDLFDSQTLSVLSTQDQGRPYASLMAFAATPDLRRMIFITSASTRKYGNLVSSPDVAMLVTDSRNRPDDIYSAISVTATGAASTLSGKERRALVDLYLKKCPHMKDFARSPNAAAVCVDVETYILVARFQNVVEIRMEP</sequence>
<dbReference type="EMBL" id="CAACVI010000023">
    <property type="protein sequence ID" value="VEN74340.1"/>
    <property type="molecule type" value="Genomic_DNA"/>
</dbReference>
<reference evidence="2" key="1">
    <citation type="submission" date="2019-01" db="EMBL/GenBank/DDBJ databases">
        <authorList>
            <consortium name="Genoscope - CEA"/>
            <person name="William W."/>
        </authorList>
    </citation>
    <scope>NUCLEOTIDE SEQUENCE</scope>
    <source>
        <strain evidence="2">CR-1</strain>
    </source>
</reference>
<dbReference type="Pfam" id="PF01243">
    <property type="entry name" value="PNPOx_N"/>
    <property type="match status" value="1"/>
</dbReference>
<dbReference type="Gene3D" id="2.30.110.10">
    <property type="entry name" value="Electron Transport, Fmn-binding Protein, Chain A"/>
    <property type="match status" value="1"/>
</dbReference>
<proteinExistence type="predicted"/>
<gene>
    <name evidence="2" type="ORF">EPICR_30277</name>
</gene>
<dbReference type="AlphaFoldDB" id="A0A484HGK5"/>
<accession>A0A484HGK5</accession>
<evidence type="ECO:0000259" key="1">
    <source>
        <dbReference type="Pfam" id="PF01243"/>
    </source>
</evidence>
<feature type="domain" description="Pyridoxamine 5'-phosphate oxidase N-terminal" evidence="1">
    <location>
        <begin position="11"/>
        <end position="136"/>
    </location>
</feature>
<organism evidence="2">
    <name type="scientific">uncultured Desulfobacteraceae bacterium</name>
    <dbReference type="NCBI Taxonomy" id="218296"/>
    <lineage>
        <taxon>Bacteria</taxon>
        <taxon>Pseudomonadati</taxon>
        <taxon>Thermodesulfobacteriota</taxon>
        <taxon>Desulfobacteria</taxon>
        <taxon>Desulfobacterales</taxon>
        <taxon>Desulfobacteraceae</taxon>
        <taxon>environmental samples</taxon>
    </lineage>
</organism>
<protein>
    <submittedName>
        <fullName evidence="2">Pyridoxamine 5'-phosphate oxidase</fullName>
    </submittedName>
</protein>
<name>A0A484HGK5_9BACT</name>
<dbReference type="InterPro" id="IPR011576">
    <property type="entry name" value="Pyridox_Oxase_N"/>
</dbReference>
<dbReference type="InterPro" id="IPR012349">
    <property type="entry name" value="Split_barrel_FMN-bd"/>
</dbReference>